<comment type="caution">
    <text evidence="2">The sequence shown here is derived from an EMBL/GenBank/DDBJ whole genome shotgun (WGS) entry which is preliminary data.</text>
</comment>
<evidence type="ECO:0000313" key="2">
    <source>
        <dbReference type="EMBL" id="MCY1009924.1"/>
    </source>
</evidence>
<dbReference type="EMBL" id="JAPNKE010000002">
    <property type="protein sequence ID" value="MCY1009924.1"/>
    <property type="molecule type" value="Genomic_DNA"/>
</dbReference>
<dbReference type="AlphaFoldDB" id="A0A9X3EV08"/>
<keyword evidence="2" id="KW-0808">Transferase</keyword>
<gene>
    <name evidence="2" type="ORF">OV079_31060</name>
</gene>
<dbReference type="RefSeq" id="WP_267772676.1">
    <property type="nucleotide sequence ID" value="NZ_JAPNKE010000002.1"/>
</dbReference>
<dbReference type="Pfam" id="PF08843">
    <property type="entry name" value="AbiEii"/>
    <property type="match status" value="1"/>
</dbReference>
<keyword evidence="3" id="KW-1185">Reference proteome</keyword>
<evidence type="ECO:0000313" key="3">
    <source>
        <dbReference type="Proteomes" id="UP001150924"/>
    </source>
</evidence>
<feature type="region of interest" description="Disordered" evidence="1">
    <location>
        <begin position="249"/>
        <end position="269"/>
    </location>
</feature>
<reference evidence="2" key="1">
    <citation type="submission" date="2022-11" db="EMBL/GenBank/DDBJ databases">
        <title>Minimal conservation of predation-associated metabolite biosynthetic gene clusters underscores biosynthetic potential of Myxococcota including descriptions for ten novel species: Archangium lansinium sp. nov., Myxococcus landrumus sp. nov., Nannocystis bai.</title>
        <authorList>
            <person name="Ahearne A."/>
            <person name="Stevens C."/>
            <person name="Phillips K."/>
        </authorList>
    </citation>
    <scope>NUCLEOTIDE SEQUENCE</scope>
    <source>
        <strain evidence="2">Na p29</strain>
    </source>
</reference>
<protein>
    <submittedName>
        <fullName evidence="2">Nucleotidyl transferase AbiEii/AbiGii toxin family protein</fullName>
    </submittedName>
</protein>
<evidence type="ECO:0000256" key="1">
    <source>
        <dbReference type="SAM" id="MobiDB-lite"/>
    </source>
</evidence>
<accession>A0A9X3EV08</accession>
<sequence length="269" mass="30085">MIVKQYDSPLAFKQALDMRLRAAATTRNPLTRRRQRLVFERFLARVFAAFPTAVTLKGGVSLELRIARARATRDVDLRWMGSPEDLLAKLRAAMTSDCGDFLRFEVDDDPEHPEIDNDGAIHGGRRFRVECSLAGKRFGDPFGLDVGFGEPIFGEPEMIVGSDALDFIGVPPASVRVYPLETHIAEKLHAYSLPRARMNSRVKDLPDLALLASVRALDSVRVRAALALTFSFRRTHPLPPVFPDPPAAWRGRSPGWHESTTCRGRRSPR</sequence>
<dbReference type="Proteomes" id="UP001150924">
    <property type="component" value="Unassembled WGS sequence"/>
</dbReference>
<dbReference type="GO" id="GO:0016740">
    <property type="term" value="F:transferase activity"/>
    <property type="evidence" value="ECO:0007669"/>
    <property type="project" value="UniProtKB-KW"/>
</dbReference>
<name>A0A9X3EV08_9BACT</name>
<dbReference type="InterPro" id="IPR014942">
    <property type="entry name" value="AbiEii"/>
</dbReference>
<proteinExistence type="predicted"/>
<organism evidence="2 3">
    <name type="scientific">Nannocystis pusilla</name>
    <dbReference type="NCBI Taxonomy" id="889268"/>
    <lineage>
        <taxon>Bacteria</taxon>
        <taxon>Pseudomonadati</taxon>
        <taxon>Myxococcota</taxon>
        <taxon>Polyangia</taxon>
        <taxon>Nannocystales</taxon>
        <taxon>Nannocystaceae</taxon>
        <taxon>Nannocystis</taxon>
    </lineage>
</organism>